<organism evidence="2 3">
    <name type="scientific">Novosphingobium ginsenosidimutans</name>
    <dbReference type="NCBI Taxonomy" id="1176536"/>
    <lineage>
        <taxon>Bacteria</taxon>
        <taxon>Pseudomonadati</taxon>
        <taxon>Pseudomonadota</taxon>
        <taxon>Alphaproteobacteria</taxon>
        <taxon>Sphingomonadales</taxon>
        <taxon>Sphingomonadaceae</taxon>
        <taxon>Novosphingobium</taxon>
    </lineage>
</organism>
<protein>
    <submittedName>
        <fullName evidence="2">Uncharacterized protein</fullName>
    </submittedName>
</protein>
<evidence type="ECO:0000313" key="2">
    <source>
        <dbReference type="EMBL" id="QEA17386.1"/>
    </source>
</evidence>
<dbReference type="Proteomes" id="UP000321172">
    <property type="component" value="Chromosome"/>
</dbReference>
<name>A0A5B8S726_9SPHN</name>
<feature type="compositionally biased region" description="Basic and acidic residues" evidence="1">
    <location>
        <begin position="49"/>
        <end position="65"/>
    </location>
</feature>
<dbReference type="EMBL" id="CP042345">
    <property type="protein sequence ID" value="QEA17386.1"/>
    <property type="molecule type" value="Genomic_DNA"/>
</dbReference>
<dbReference type="AlphaFoldDB" id="A0A5B8S726"/>
<feature type="region of interest" description="Disordered" evidence="1">
    <location>
        <begin position="49"/>
        <end position="80"/>
    </location>
</feature>
<evidence type="ECO:0000256" key="1">
    <source>
        <dbReference type="SAM" id="MobiDB-lite"/>
    </source>
</evidence>
<reference evidence="2 3" key="1">
    <citation type="journal article" date="2013" name="J. Microbiol. Biotechnol.">
        <title>Novosphingobium ginsenosidimutans sp. nov., with the ability to convert ginsenoside.</title>
        <authorList>
            <person name="Kim J.K."/>
            <person name="He D."/>
            <person name="Liu Q.M."/>
            <person name="Park H.Y."/>
            <person name="Jung M.S."/>
            <person name="Yoon M.H."/>
            <person name="Kim S.C."/>
            <person name="Im W.T."/>
        </authorList>
    </citation>
    <scope>NUCLEOTIDE SEQUENCE [LARGE SCALE GENOMIC DNA]</scope>
    <source>
        <strain evidence="2 3">FW-6</strain>
    </source>
</reference>
<sequence>MACRSPRPSRRTSRTAFADLPLKKGDPLRGFKPYRHKAPLNLMAERRRAAEKAVAEKEAAEKAEPEAGWPARSSCGDQNL</sequence>
<evidence type="ECO:0000313" key="3">
    <source>
        <dbReference type="Proteomes" id="UP000321172"/>
    </source>
</evidence>
<keyword evidence="3" id="KW-1185">Reference proteome</keyword>
<gene>
    <name evidence="2" type="ORF">FRF71_15275</name>
</gene>
<dbReference type="KEGG" id="ngf:FRF71_15275"/>
<accession>A0A5B8S726</accession>
<proteinExistence type="predicted"/>
<dbReference type="RefSeq" id="WP_147091463.1">
    <property type="nucleotide sequence ID" value="NZ_BAABJD010000002.1"/>
</dbReference>